<reference evidence="4 5" key="1">
    <citation type="submission" date="2021-03" db="EMBL/GenBank/DDBJ databases">
        <title>Assistant Professor.</title>
        <authorList>
            <person name="Huq M.A."/>
        </authorList>
    </citation>
    <scope>NUCLEOTIDE SEQUENCE [LARGE SCALE GENOMIC DNA]</scope>
    <source>
        <strain evidence="4 5">MAH-29</strain>
    </source>
</reference>
<evidence type="ECO:0000256" key="1">
    <source>
        <dbReference type="ARBA" id="ARBA00006129"/>
    </source>
</evidence>
<dbReference type="InterPro" id="IPR051338">
    <property type="entry name" value="NodU/CmcH_Carbamoyltrnsfr"/>
</dbReference>
<protein>
    <submittedName>
        <fullName evidence="4">Carbamoyl transferase</fullName>
    </submittedName>
</protein>
<evidence type="ECO:0000313" key="5">
    <source>
        <dbReference type="Proteomes" id="UP000677244"/>
    </source>
</evidence>
<organism evidence="4 5">
    <name type="scientific">Niastella soli</name>
    <dbReference type="NCBI Taxonomy" id="2821487"/>
    <lineage>
        <taxon>Bacteria</taxon>
        <taxon>Pseudomonadati</taxon>
        <taxon>Bacteroidota</taxon>
        <taxon>Chitinophagia</taxon>
        <taxon>Chitinophagales</taxon>
        <taxon>Chitinophagaceae</taxon>
        <taxon>Niastella</taxon>
    </lineage>
</organism>
<accession>A0ABS3YQJ0</accession>
<proteinExistence type="inferred from homology"/>
<feature type="domain" description="Carbamoyltransferase" evidence="2">
    <location>
        <begin position="3"/>
        <end position="355"/>
    </location>
</feature>
<dbReference type="Gene3D" id="3.30.420.40">
    <property type="match status" value="2"/>
</dbReference>
<feature type="domain" description="Carbamoyltransferase C-terminal" evidence="3">
    <location>
        <begin position="410"/>
        <end position="576"/>
    </location>
</feature>
<dbReference type="InterPro" id="IPR031730">
    <property type="entry name" value="Carbam_trans_C"/>
</dbReference>
<name>A0ABS3YQJ0_9BACT</name>
<dbReference type="RefSeq" id="WP_209138219.1">
    <property type="nucleotide sequence ID" value="NZ_JAGHKO010000001.1"/>
</dbReference>
<dbReference type="InterPro" id="IPR038152">
    <property type="entry name" value="Carbam_trans_C_sf"/>
</dbReference>
<dbReference type="Pfam" id="PF16861">
    <property type="entry name" value="Carbam_trans_C"/>
    <property type="match status" value="1"/>
</dbReference>
<keyword evidence="5" id="KW-1185">Reference proteome</keyword>
<dbReference type="Proteomes" id="UP000677244">
    <property type="component" value="Unassembled WGS sequence"/>
</dbReference>
<dbReference type="Gene3D" id="3.90.870.20">
    <property type="entry name" value="Carbamoyltransferase, C-terminal domain"/>
    <property type="match status" value="1"/>
</dbReference>
<dbReference type="CDD" id="cd24098">
    <property type="entry name" value="ASKHA_NBD_TobZ_N"/>
    <property type="match status" value="1"/>
</dbReference>
<evidence type="ECO:0000313" key="4">
    <source>
        <dbReference type="EMBL" id="MBO9200164.1"/>
    </source>
</evidence>
<dbReference type="PANTHER" id="PTHR34847:SF1">
    <property type="entry name" value="NODULATION PROTEIN U"/>
    <property type="match status" value="1"/>
</dbReference>
<keyword evidence="4" id="KW-0808">Transferase</keyword>
<evidence type="ECO:0000259" key="2">
    <source>
        <dbReference type="Pfam" id="PF02543"/>
    </source>
</evidence>
<dbReference type="EMBL" id="JAGHKO010000001">
    <property type="protein sequence ID" value="MBO9200164.1"/>
    <property type="molecule type" value="Genomic_DNA"/>
</dbReference>
<sequence length="580" mass="64900">MYILGLNAYHADSSAAIFKDGKMIAATEEERFRRQKHWAGFPSMAIQFCLKEAGISLSQVDHIAIGRDPSAKLNKKLLFLLKNPGGGWNAVVDRLKNARKVASLEEEFFLLDNTVDKAVIKSKIHQVEHHRSHLASAFFASPFEESALLSIDGSGDFTTTMTGIGKGNQIEVLDSVDFPHSVGLFYTAFTQLLGFPHYGDEYKVMGLAPYGEPKYVDKLKDVLLFGKDGLFTLDLKYFRSAKSGIVSYGEDHIPVVAPLYSDALVEKFGAVRKKEEPLTQYHKDMAASVQRVTEELIFHILNHLQKRTGLTNICIAGGVAQNSVANGKLTRNTGFKNVYIPSAGHDAGISMGAALYVYNQILKQQRVEPIWTAYTGSRSTNEEIEQYLQSRNIAYKRLTDAELYDKVTDQLINAGVVGWFNGRAEFGPRALGARSIIADPRRSDAKDLLNAKIKRRESFRPFAPSILKEYVGEYFEVIDEVPFMEKVFPIKKEKHSLIPAVTHADGTGRLQTVDKVVTPRYYELIETFRKKTGVPILLNTSFNENEPIVNSPHDALECYLRTNMDMLVLENCVITRNGSL</sequence>
<comment type="similarity">
    <text evidence="1">Belongs to the NodU/CmcH family.</text>
</comment>
<dbReference type="Pfam" id="PF02543">
    <property type="entry name" value="Carbam_trans_N"/>
    <property type="match status" value="1"/>
</dbReference>
<dbReference type="PANTHER" id="PTHR34847">
    <property type="entry name" value="NODULATION PROTEIN U"/>
    <property type="match status" value="1"/>
</dbReference>
<dbReference type="GO" id="GO:0016740">
    <property type="term" value="F:transferase activity"/>
    <property type="evidence" value="ECO:0007669"/>
    <property type="project" value="UniProtKB-KW"/>
</dbReference>
<gene>
    <name evidence="4" type="ORF">J7I42_07840</name>
</gene>
<dbReference type="SUPFAM" id="SSF53067">
    <property type="entry name" value="Actin-like ATPase domain"/>
    <property type="match status" value="1"/>
</dbReference>
<comment type="caution">
    <text evidence="4">The sequence shown here is derived from an EMBL/GenBank/DDBJ whole genome shotgun (WGS) entry which is preliminary data.</text>
</comment>
<dbReference type="InterPro" id="IPR003696">
    <property type="entry name" value="Carbtransf_dom"/>
</dbReference>
<dbReference type="InterPro" id="IPR043129">
    <property type="entry name" value="ATPase_NBD"/>
</dbReference>
<evidence type="ECO:0000259" key="3">
    <source>
        <dbReference type="Pfam" id="PF16861"/>
    </source>
</evidence>